<reference evidence="1" key="1">
    <citation type="submission" date="2015-06" db="EMBL/GenBank/DDBJ databases">
        <authorList>
            <person name="Joergensen T."/>
        </authorList>
    </citation>
    <scope>NUCLEOTIDE SEQUENCE</scope>
    <source>
        <strain evidence="1">RGRH0118</strain>
    </source>
</reference>
<organism evidence="1">
    <name type="scientific">uncultured prokaryote</name>
    <dbReference type="NCBI Taxonomy" id="198431"/>
    <lineage>
        <taxon>unclassified sequences</taxon>
        <taxon>environmental samples</taxon>
    </lineage>
</organism>
<dbReference type="EMBL" id="LN852808">
    <property type="protein sequence ID" value="CRY93972.1"/>
    <property type="molecule type" value="Genomic_DNA"/>
</dbReference>
<protein>
    <submittedName>
        <fullName evidence="1">Uncharacterized protein</fullName>
    </submittedName>
</protein>
<sequence length="75" mass="8365">MKQLEAETLARVERIDRAVITNSPDGWKVFLYGEHGAHDFAVETARGGHRTWASIDTAYSWIRALPGAAIRVNVD</sequence>
<evidence type="ECO:0000313" key="1">
    <source>
        <dbReference type="EMBL" id="CRY93972.1"/>
    </source>
</evidence>
<reference evidence="1" key="2">
    <citation type="submission" date="2015-07" db="EMBL/GenBank/DDBJ databases">
        <title>Plasmids, circular viruses and viroids from rat gut.</title>
        <authorList>
            <person name="Jorgensen T.J."/>
            <person name="Hansen M.A."/>
            <person name="Xu Z."/>
            <person name="Tabak M.A."/>
            <person name="Sorensen S.J."/>
            <person name="Hansen L.H."/>
        </authorList>
    </citation>
    <scope>NUCLEOTIDE SEQUENCE</scope>
    <source>
        <strain evidence="1">RGRH0118</strain>
    </source>
</reference>
<dbReference type="AlphaFoldDB" id="A0A0H5QCT7"/>
<name>A0A0H5QCT7_9ZZZZ</name>
<accession>A0A0H5QCT7</accession>
<proteinExistence type="predicted"/>